<gene>
    <name evidence="2" type="ORF">OXH18_21060</name>
</gene>
<dbReference type="Pfam" id="PF00353">
    <property type="entry name" value="HemolysinCabind"/>
    <property type="match status" value="3"/>
</dbReference>
<reference evidence="2" key="1">
    <citation type="submission" date="2022-12" db="EMBL/GenBank/DDBJ databases">
        <title>Polyphasic identification of a Novel Hot-Spring Cyanobacterium Ocullathermofonsia sinensis gen nov. sp. nov. and Genomic Insights on its Adaptations to the Thermal Habitat.</title>
        <authorList>
            <person name="Daroch M."/>
            <person name="Tang J."/>
            <person name="Jiang Y."/>
        </authorList>
    </citation>
    <scope>NUCLEOTIDE SEQUENCE</scope>
    <source>
        <strain evidence="2">PKUAC-SCTA174</strain>
    </source>
</reference>
<feature type="compositionally biased region" description="Basic and acidic residues" evidence="1">
    <location>
        <begin position="54"/>
        <end position="70"/>
    </location>
</feature>
<sequence length="460" mass="48514">MEEQNFNTDNEKRDLVDADAAVDTSVIEASKTESTGTSVQKSDFEAALDASLADDDHNHAKPEDHNHAKPEGAGNPANHTSLGDVTVIRTLNAANIKADTSLRDNLGRRGDLMMPGSGKNTVIGSGDSDIIVGIGGGFNTITTGTGSDTIVLGAETTNRVFDFDPSKDKLAIYSDLDPNNIVIAQGKNPGKGGIDQPLDSVNNALVIDKSSGHILASLTFTQASAINDNAISKIDEAALASLDSVRFNVQEGSGKLTGTRRSDKLVGGAGDDFLYVGDNGFRIVNARGDGPGEFPFPNDSPGTTNLRADLKGGVLRINGNYRNFDGAPLFSQGETAIDEKAVILNGSDPQALINGFLQVPQDSEGNPISGTHLHFSPAGDSRGNFADATVERYLTNTPLNKKAGRISGEFELSPEEQAAFLAGNFYINLHTNVDIDKDGKGGFPTGENRVNLNQNVIKFA</sequence>
<dbReference type="AlphaFoldDB" id="A0A9E8ZAK7"/>
<dbReference type="EMBL" id="CP113797">
    <property type="protein sequence ID" value="WAL59634.1"/>
    <property type="molecule type" value="Genomic_DNA"/>
</dbReference>
<keyword evidence="3" id="KW-1185">Reference proteome</keyword>
<feature type="compositionally biased region" description="Polar residues" evidence="1">
    <location>
        <begin position="32"/>
        <end position="41"/>
    </location>
</feature>
<organism evidence="2 3">
    <name type="scientific">Thermocoleostomius sinensis A174</name>
    <dbReference type="NCBI Taxonomy" id="2016057"/>
    <lineage>
        <taxon>Bacteria</taxon>
        <taxon>Bacillati</taxon>
        <taxon>Cyanobacteriota</taxon>
        <taxon>Cyanophyceae</taxon>
        <taxon>Oculatellales</taxon>
        <taxon>Oculatellaceae</taxon>
        <taxon>Thermocoleostomius</taxon>
    </lineage>
</organism>
<dbReference type="KEGG" id="tsin:OXH18_21060"/>
<dbReference type="RefSeq" id="WP_268609428.1">
    <property type="nucleotide sequence ID" value="NZ_CP113797.1"/>
</dbReference>
<protein>
    <submittedName>
        <fullName evidence="2">CHRD domain-containing protein</fullName>
    </submittedName>
</protein>
<evidence type="ECO:0000313" key="3">
    <source>
        <dbReference type="Proteomes" id="UP001163152"/>
    </source>
</evidence>
<evidence type="ECO:0000313" key="2">
    <source>
        <dbReference type="EMBL" id="WAL59634.1"/>
    </source>
</evidence>
<dbReference type="GO" id="GO:0005509">
    <property type="term" value="F:calcium ion binding"/>
    <property type="evidence" value="ECO:0007669"/>
    <property type="project" value="InterPro"/>
</dbReference>
<dbReference type="SUPFAM" id="SSF51120">
    <property type="entry name" value="beta-Roll"/>
    <property type="match status" value="1"/>
</dbReference>
<proteinExistence type="predicted"/>
<evidence type="ECO:0000256" key="1">
    <source>
        <dbReference type="SAM" id="MobiDB-lite"/>
    </source>
</evidence>
<dbReference type="Proteomes" id="UP001163152">
    <property type="component" value="Chromosome"/>
</dbReference>
<name>A0A9E8ZAK7_9CYAN</name>
<accession>A0A9E8ZAK7</accession>
<dbReference type="InterPro" id="IPR011049">
    <property type="entry name" value="Serralysin-like_metalloprot_C"/>
</dbReference>
<feature type="region of interest" description="Disordered" evidence="1">
    <location>
        <begin position="1"/>
        <end position="81"/>
    </location>
</feature>
<dbReference type="InterPro" id="IPR001343">
    <property type="entry name" value="Hemolysn_Ca-bd"/>
</dbReference>